<dbReference type="CDD" id="cd01335">
    <property type="entry name" value="Radical_SAM"/>
    <property type="match status" value="1"/>
</dbReference>
<dbReference type="EMBL" id="MT141539">
    <property type="protein sequence ID" value="QJA65487.1"/>
    <property type="molecule type" value="Genomic_DNA"/>
</dbReference>
<feature type="domain" description="Radical SAM core" evidence="5">
    <location>
        <begin position="39"/>
        <end position="118"/>
    </location>
</feature>
<gene>
    <name evidence="7" type="ORF">MM415A00721_0003</name>
    <name evidence="6" type="ORF">MM415B00395_0033</name>
</gene>
<evidence type="ECO:0000313" key="6">
    <source>
        <dbReference type="EMBL" id="QJA65487.1"/>
    </source>
</evidence>
<keyword evidence="4" id="KW-0411">Iron-sulfur</keyword>
<protein>
    <submittedName>
        <fullName evidence="7">Putative radical SAM superfamily protein</fullName>
    </submittedName>
</protein>
<proteinExistence type="predicted"/>
<dbReference type="InterPro" id="IPR013785">
    <property type="entry name" value="Aldolase_TIM"/>
</dbReference>
<dbReference type="InterPro" id="IPR050377">
    <property type="entry name" value="Radical_SAM_PqqE_MftC-like"/>
</dbReference>
<organism evidence="7">
    <name type="scientific">viral metagenome</name>
    <dbReference type="NCBI Taxonomy" id="1070528"/>
    <lineage>
        <taxon>unclassified sequences</taxon>
        <taxon>metagenomes</taxon>
        <taxon>organismal metagenomes</taxon>
    </lineage>
</organism>
<dbReference type="SFLD" id="SFLDG01067">
    <property type="entry name" value="SPASM/twitch_domain_containing"/>
    <property type="match status" value="1"/>
</dbReference>
<accession>A0A6M3KEY9</accession>
<reference evidence="7" key="1">
    <citation type="submission" date="2020-03" db="EMBL/GenBank/DDBJ databases">
        <title>The deep terrestrial virosphere.</title>
        <authorList>
            <person name="Holmfeldt K."/>
            <person name="Nilsson E."/>
            <person name="Simone D."/>
            <person name="Lopez-Fernandez M."/>
            <person name="Wu X."/>
            <person name="de Brujin I."/>
            <person name="Lundin D."/>
            <person name="Andersson A."/>
            <person name="Bertilsson S."/>
            <person name="Dopson M."/>
        </authorList>
    </citation>
    <scope>NUCLEOTIDE SEQUENCE</scope>
    <source>
        <strain evidence="7">MM415A00721</strain>
        <strain evidence="6">MM415B00395</strain>
    </source>
</reference>
<keyword evidence="2" id="KW-0479">Metal-binding</keyword>
<dbReference type="PANTHER" id="PTHR11228:SF7">
    <property type="entry name" value="PQQA PEPTIDE CYCLASE"/>
    <property type="match status" value="1"/>
</dbReference>
<dbReference type="PANTHER" id="PTHR11228">
    <property type="entry name" value="RADICAL SAM DOMAIN PROTEIN"/>
    <property type="match status" value="1"/>
</dbReference>
<evidence type="ECO:0000313" key="7">
    <source>
        <dbReference type="EMBL" id="QJA80430.1"/>
    </source>
</evidence>
<keyword evidence="1" id="KW-0949">S-adenosyl-L-methionine</keyword>
<dbReference type="Pfam" id="PF04055">
    <property type="entry name" value="Radical_SAM"/>
    <property type="match status" value="1"/>
</dbReference>
<evidence type="ECO:0000259" key="5">
    <source>
        <dbReference type="Pfam" id="PF04055"/>
    </source>
</evidence>
<name>A0A6M3KEY9_9ZZZZ</name>
<dbReference type="EMBL" id="MT142422">
    <property type="protein sequence ID" value="QJA80430.1"/>
    <property type="molecule type" value="Genomic_DNA"/>
</dbReference>
<dbReference type="GO" id="GO:0051536">
    <property type="term" value="F:iron-sulfur cluster binding"/>
    <property type="evidence" value="ECO:0007669"/>
    <property type="project" value="UniProtKB-KW"/>
</dbReference>
<evidence type="ECO:0000256" key="3">
    <source>
        <dbReference type="ARBA" id="ARBA00023004"/>
    </source>
</evidence>
<dbReference type="SFLD" id="SFLDS00029">
    <property type="entry name" value="Radical_SAM"/>
    <property type="match status" value="1"/>
</dbReference>
<evidence type="ECO:0000256" key="1">
    <source>
        <dbReference type="ARBA" id="ARBA00022691"/>
    </source>
</evidence>
<sequence>MNVLDEYTSTGMKLLHHTDLIEEIKLRRRSTPVSLQLAPTSVCNLNCVFCSNTNRKSHESLGLEDVKVLLWNLYEIGLKTVEWTGGGDPLLWDHLEESVSFAEDLGMEQGLITNGLVLGKYDKDFFSPLMWIRVSMNGLDYIDEINIPDIPHTVLGFSYVMNEKTTEKSLLSLRNHVKKYNPSYVRIVPNCQATNEEQEINNLRYSQRVKMWGDPYFYQAKTFGTPKNCWWCYLKPFVLHDGWVYPCSSVVLNNTADRSFHEKFRWCRIEQLPLLYCEDMVPFNNEFCDKCVFKSQNDMIESLIHPTGMEYFI</sequence>
<evidence type="ECO:0000256" key="2">
    <source>
        <dbReference type="ARBA" id="ARBA00022723"/>
    </source>
</evidence>
<dbReference type="InterPro" id="IPR058240">
    <property type="entry name" value="rSAM_sf"/>
</dbReference>
<dbReference type="GO" id="GO:0046872">
    <property type="term" value="F:metal ion binding"/>
    <property type="evidence" value="ECO:0007669"/>
    <property type="project" value="UniProtKB-KW"/>
</dbReference>
<keyword evidence="3" id="KW-0408">Iron</keyword>
<dbReference type="Gene3D" id="3.20.20.70">
    <property type="entry name" value="Aldolase class I"/>
    <property type="match status" value="1"/>
</dbReference>
<dbReference type="SUPFAM" id="SSF102114">
    <property type="entry name" value="Radical SAM enzymes"/>
    <property type="match status" value="1"/>
</dbReference>
<dbReference type="AlphaFoldDB" id="A0A6M3KEY9"/>
<evidence type="ECO:0000256" key="4">
    <source>
        <dbReference type="ARBA" id="ARBA00023014"/>
    </source>
</evidence>
<dbReference type="InterPro" id="IPR007197">
    <property type="entry name" value="rSAM"/>
</dbReference>
<dbReference type="GO" id="GO:0003824">
    <property type="term" value="F:catalytic activity"/>
    <property type="evidence" value="ECO:0007669"/>
    <property type="project" value="InterPro"/>
</dbReference>